<dbReference type="Pfam" id="PF07730">
    <property type="entry name" value="HisKA_3"/>
    <property type="match status" value="1"/>
</dbReference>
<dbReference type="GO" id="GO:0005737">
    <property type="term" value="C:cytoplasm"/>
    <property type="evidence" value="ECO:0007669"/>
    <property type="project" value="UniProtKB-SubCell"/>
</dbReference>
<keyword evidence="20" id="KW-0472">Membrane</keyword>
<evidence type="ECO:0000256" key="17">
    <source>
        <dbReference type="ARBA" id="ARBA00024827"/>
    </source>
</evidence>
<dbReference type="InterPro" id="IPR011712">
    <property type="entry name" value="Sig_transdc_His_kin_sub3_dim/P"/>
</dbReference>
<evidence type="ECO:0000256" key="8">
    <source>
        <dbReference type="ARBA" id="ARBA00022553"/>
    </source>
</evidence>
<keyword evidence="13" id="KW-0067">ATP-binding</keyword>
<dbReference type="Gene3D" id="1.20.5.1930">
    <property type="match status" value="1"/>
</dbReference>
<dbReference type="Gene3D" id="3.30.565.10">
    <property type="entry name" value="Histidine kinase-like ATPase, C-terminal domain"/>
    <property type="match status" value="1"/>
</dbReference>
<feature type="transmembrane region" description="Helical" evidence="20">
    <location>
        <begin position="88"/>
        <end position="105"/>
    </location>
</feature>
<proteinExistence type="predicted"/>
<dbReference type="GO" id="GO:0016020">
    <property type="term" value="C:membrane"/>
    <property type="evidence" value="ECO:0007669"/>
    <property type="project" value="InterPro"/>
</dbReference>
<keyword evidence="20" id="KW-0812">Transmembrane</keyword>
<evidence type="ECO:0000256" key="2">
    <source>
        <dbReference type="ARBA" id="ARBA00001966"/>
    </source>
</evidence>
<dbReference type="PANTHER" id="PTHR24421">
    <property type="entry name" value="NITRATE/NITRITE SENSOR PROTEIN NARX-RELATED"/>
    <property type="match status" value="1"/>
</dbReference>
<keyword evidence="19" id="KW-0175">Coiled coil</keyword>
<dbReference type="GO" id="GO:0000155">
    <property type="term" value="F:phosphorelay sensor kinase activity"/>
    <property type="evidence" value="ECO:0007669"/>
    <property type="project" value="InterPro"/>
</dbReference>
<reference evidence="22" key="1">
    <citation type="submission" date="2020-11" db="EMBL/GenBank/DDBJ databases">
        <title>Isolation and identification of active actinomycetes.</title>
        <authorList>
            <person name="Sun X."/>
        </authorList>
    </citation>
    <scope>NUCLEOTIDE SEQUENCE</scope>
    <source>
        <strain evidence="22">NEAU-A11</strain>
    </source>
</reference>
<keyword evidence="12 22" id="KW-0418">Kinase</keyword>
<evidence type="ECO:0000256" key="19">
    <source>
        <dbReference type="SAM" id="Coils"/>
    </source>
</evidence>
<keyword evidence="15" id="KW-0902">Two-component regulatory system</keyword>
<dbReference type="InterPro" id="IPR050482">
    <property type="entry name" value="Sensor_HK_TwoCompSys"/>
</dbReference>
<comment type="subcellular location">
    <subcellularLocation>
        <location evidence="3">Cytoplasm</location>
    </subcellularLocation>
</comment>
<evidence type="ECO:0000256" key="16">
    <source>
        <dbReference type="ARBA" id="ARBA00023014"/>
    </source>
</evidence>
<dbReference type="GO" id="GO:0046983">
    <property type="term" value="F:protein dimerization activity"/>
    <property type="evidence" value="ECO:0007669"/>
    <property type="project" value="InterPro"/>
</dbReference>
<feature type="transmembrane region" description="Helical" evidence="20">
    <location>
        <begin position="12"/>
        <end position="29"/>
    </location>
</feature>
<evidence type="ECO:0000256" key="3">
    <source>
        <dbReference type="ARBA" id="ARBA00004496"/>
    </source>
</evidence>
<keyword evidence="16" id="KW-0411">Iron-sulfur</keyword>
<feature type="domain" description="Histidine kinase" evidence="21">
    <location>
        <begin position="295"/>
        <end position="381"/>
    </location>
</feature>
<dbReference type="EMBL" id="JADQTO010000002">
    <property type="protein sequence ID" value="MBG0560454.1"/>
    <property type="molecule type" value="Genomic_DNA"/>
</dbReference>
<feature type="coiled-coil region" evidence="19">
    <location>
        <begin position="161"/>
        <end position="188"/>
    </location>
</feature>
<evidence type="ECO:0000256" key="13">
    <source>
        <dbReference type="ARBA" id="ARBA00022840"/>
    </source>
</evidence>
<dbReference type="InterPro" id="IPR036890">
    <property type="entry name" value="HATPase_C_sf"/>
</dbReference>
<keyword evidence="7" id="KW-0963">Cytoplasm</keyword>
<keyword evidence="8" id="KW-0597">Phosphoprotein</keyword>
<feature type="transmembrane region" description="Helical" evidence="20">
    <location>
        <begin position="65"/>
        <end position="82"/>
    </location>
</feature>
<dbReference type="Pfam" id="PF02518">
    <property type="entry name" value="HATPase_c"/>
    <property type="match status" value="1"/>
</dbReference>
<evidence type="ECO:0000256" key="20">
    <source>
        <dbReference type="SAM" id="Phobius"/>
    </source>
</evidence>
<dbReference type="SUPFAM" id="SSF55874">
    <property type="entry name" value="ATPase domain of HSP90 chaperone/DNA topoisomerase II/histidine kinase"/>
    <property type="match status" value="1"/>
</dbReference>
<evidence type="ECO:0000256" key="7">
    <source>
        <dbReference type="ARBA" id="ARBA00022490"/>
    </source>
</evidence>
<evidence type="ECO:0000256" key="14">
    <source>
        <dbReference type="ARBA" id="ARBA00023004"/>
    </source>
</evidence>
<evidence type="ECO:0000256" key="10">
    <source>
        <dbReference type="ARBA" id="ARBA00022723"/>
    </source>
</evidence>
<evidence type="ECO:0000256" key="6">
    <source>
        <dbReference type="ARBA" id="ARBA00022485"/>
    </source>
</evidence>
<evidence type="ECO:0000313" key="22">
    <source>
        <dbReference type="EMBL" id="MBG0560454.1"/>
    </source>
</evidence>
<gene>
    <name evidence="22" type="ORF">I4J89_03105</name>
</gene>
<feature type="transmembrane region" description="Helical" evidence="20">
    <location>
        <begin position="35"/>
        <end position="53"/>
    </location>
</feature>
<evidence type="ECO:0000256" key="12">
    <source>
        <dbReference type="ARBA" id="ARBA00022777"/>
    </source>
</evidence>
<dbReference type="InterPro" id="IPR004358">
    <property type="entry name" value="Sig_transdc_His_kin-like_C"/>
</dbReference>
<dbReference type="PANTHER" id="PTHR24421:SF10">
    <property type="entry name" value="NITRATE_NITRITE SENSOR PROTEIN NARQ"/>
    <property type="match status" value="1"/>
</dbReference>
<evidence type="ECO:0000313" key="23">
    <source>
        <dbReference type="Proteomes" id="UP000598146"/>
    </source>
</evidence>
<keyword evidence="14" id="KW-0408">Iron</keyword>
<keyword evidence="23" id="KW-1185">Reference proteome</keyword>
<comment type="caution">
    <text evidence="22">The sequence shown here is derived from an EMBL/GenBank/DDBJ whole genome shotgun (WGS) entry which is preliminary data.</text>
</comment>
<comment type="catalytic activity">
    <reaction evidence="1">
        <text>ATP + protein L-histidine = ADP + protein N-phospho-L-histidine.</text>
        <dbReference type="EC" id="2.7.13.3"/>
    </reaction>
</comment>
<dbReference type="PRINTS" id="PR00344">
    <property type="entry name" value="BCTRLSENSOR"/>
</dbReference>
<dbReference type="GO" id="GO:0046872">
    <property type="term" value="F:metal ion binding"/>
    <property type="evidence" value="ECO:0007669"/>
    <property type="project" value="UniProtKB-KW"/>
</dbReference>
<dbReference type="PROSITE" id="PS50109">
    <property type="entry name" value="HIS_KIN"/>
    <property type="match status" value="1"/>
</dbReference>
<comment type="cofactor">
    <cofactor evidence="2">
        <name>[4Fe-4S] cluster</name>
        <dbReference type="ChEBI" id="CHEBI:49883"/>
    </cofactor>
</comment>
<evidence type="ECO:0000256" key="9">
    <source>
        <dbReference type="ARBA" id="ARBA00022679"/>
    </source>
</evidence>
<dbReference type="RefSeq" id="WP_196412282.1">
    <property type="nucleotide sequence ID" value="NZ_JADQTO010000002.1"/>
</dbReference>
<comment type="function">
    <text evidence="17">Member of the two-component regulatory system NreB/NreC involved in the control of dissimilatory nitrate/nitrite reduction in response to oxygen. NreB functions as a direct oxygen sensor histidine kinase which is autophosphorylated, in the absence of oxygen, probably at the conserved histidine residue, and transfers its phosphate group probably to a conserved aspartate residue of NreC. NreB/NreC activates the expression of the nitrate (narGHJI) and nitrite (nir) reductase operons, as well as the putative nitrate transporter gene narT.</text>
</comment>
<dbReference type="CDD" id="cd16917">
    <property type="entry name" value="HATPase_UhpB-NarQ-NarX-like"/>
    <property type="match status" value="1"/>
</dbReference>
<feature type="transmembrane region" description="Helical" evidence="20">
    <location>
        <begin position="141"/>
        <end position="159"/>
    </location>
</feature>
<evidence type="ECO:0000256" key="15">
    <source>
        <dbReference type="ARBA" id="ARBA00023012"/>
    </source>
</evidence>
<dbReference type="InterPro" id="IPR005467">
    <property type="entry name" value="His_kinase_dom"/>
</dbReference>
<dbReference type="SMART" id="SM00387">
    <property type="entry name" value="HATPase_c"/>
    <property type="match status" value="1"/>
</dbReference>
<dbReference type="Proteomes" id="UP000598146">
    <property type="component" value="Unassembled WGS sequence"/>
</dbReference>
<keyword evidence="20" id="KW-1133">Transmembrane helix</keyword>
<dbReference type="AlphaFoldDB" id="A0A931BZI2"/>
<keyword evidence="10" id="KW-0479">Metal-binding</keyword>
<dbReference type="InterPro" id="IPR003594">
    <property type="entry name" value="HATPase_dom"/>
</dbReference>
<evidence type="ECO:0000256" key="18">
    <source>
        <dbReference type="ARBA" id="ARBA00030800"/>
    </source>
</evidence>
<name>A0A931BZI2_9ACTN</name>
<dbReference type="EC" id="2.7.13.3" evidence="4"/>
<evidence type="ECO:0000256" key="4">
    <source>
        <dbReference type="ARBA" id="ARBA00012438"/>
    </source>
</evidence>
<dbReference type="GO" id="GO:0051539">
    <property type="term" value="F:4 iron, 4 sulfur cluster binding"/>
    <property type="evidence" value="ECO:0007669"/>
    <property type="project" value="UniProtKB-KW"/>
</dbReference>
<dbReference type="GO" id="GO:0005524">
    <property type="term" value="F:ATP binding"/>
    <property type="evidence" value="ECO:0007669"/>
    <property type="project" value="UniProtKB-KW"/>
</dbReference>
<sequence>MAVDAPPLRWMASLLYGAVLLTGLYFVVAGLAPEASAMSVAGFVAALLALLGVEQLDWRGPSTRRRAIVLLCVRILLLELVNAADPGGFARVLYVLVPFFAYFSLGRKAGLGLASAYLVAAVLRAGSVPDWQTNPEIVSDLLMFAIGLVLTLVTAAVAVEQQRSRIRAEQLVAELRQAQRQVAELSAAGERNRLARDIHDSLGHHLTAISVQLAKAEAFRDLDPAAADRAVSDAHRAAGRALREVRESVGALRAEPFFLATALESLAEGLDDAGFRVTCEIVGTEPFDRPAREALYRVAQEALTNARRHARADRVEVLLRCTDAAAVLEVSDNGRGFAVEAANGSGLPGMRERLAALGGSVRVESAPGTGTRVVAELPRLAVLS</sequence>
<keyword evidence="11" id="KW-0547">Nucleotide-binding</keyword>
<accession>A0A931BZI2</accession>
<protein>
    <recommendedName>
        <fullName evidence="5">Oxygen sensor histidine kinase NreB</fullName>
        <ecNumber evidence="4">2.7.13.3</ecNumber>
    </recommendedName>
    <alternativeName>
        <fullName evidence="18">Nitrogen regulation protein B</fullName>
    </alternativeName>
</protein>
<evidence type="ECO:0000259" key="21">
    <source>
        <dbReference type="PROSITE" id="PS50109"/>
    </source>
</evidence>
<evidence type="ECO:0000256" key="11">
    <source>
        <dbReference type="ARBA" id="ARBA00022741"/>
    </source>
</evidence>
<keyword evidence="6" id="KW-0004">4Fe-4S</keyword>
<keyword evidence="9" id="KW-0808">Transferase</keyword>
<organism evidence="22 23">
    <name type="scientific">Actinoplanes aureus</name>
    <dbReference type="NCBI Taxonomy" id="2792083"/>
    <lineage>
        <taxon>Bacteria</taxon>
        <taxon>Bacillati</taxon>
        <taxon>Actinomycetota</taxon>
        <taxon>Actinomycetes</taxon>
        <taxon>Micromonosporales</taxon>
        <taxon>Micromonosporaceae</taxon>
        <taxon>Actinoplanes</taxon>
    </lineage>
</organism>
<feature type="transmembrane region" description="Helical" evidence="20">
    <location>
        <begin position="112"/>
        <end position="129"/>
    </location>
</feature>
<evidence type="ECO:0000256" key="1">
    <source>
        <dbReference type="ARBA" id="ARBA00000085"/>
    </source>
</evidence>
<evidence type="ECO:0000256" key="5">
    <source>
        <dbReference type="ARBA" id="ARBA00017322"/>
    </source>
</evidence>